<dbReference type="AlphaFoldDB" id="A0A915BUC3"/>
<organism evidence="1 2">
    <name type="scientific">Parascaris univalens</name>
    <name type="common">Nematode worm</name>
    <dbReference type="NCBI Taxonomy" id="6257"/>
    <lineage>
        <taxon>Eukaryota</taxon>
        <taxon>Metazoa</taxon>
        <taxon>Ecdysozoa</taxon>
        <taxon>Nematoda</taxon>
        <taxon>Chromadorea</taxon>
        <taxon>Rhabditida</taxon>
        <taxon>Spirurina</taxon>
        <taxon>Ascaridomorpha</taxon>
        <taxon>Ascaridoidea</taxon>
        <taxon>Ascarididae</taxon>
        <taxon>Parascaris</taxon>
    </lineage>
</organism>
<dbReference type="Proteomes" id="UP000887569">
    <property type="component" value="Unplaced"/>
</dbReference>
<dbReference type="WBParaSite" id="PgR059_g047_t01">
    <property type="protein sequence ID" value="PgR059_g047_t01"/>
    <property type="gene ID" value="PgR059_g047"/>
</dbReference>
<keyword evidence="1" id="KW-1185">Reference proteome</keyword>
<protein>
    <submittedName>
        <fullName evidence="2">Uncharacterized protein</fullName>
    </submittedName>
</protein>
<name>A0A915BUC3_PARUN</name>
<reference evidence="2" key="1">
    <citation type="submission" date="2022-11" db="UniProtKB">
        <authorList>
            <consortium name="WormBaseParasite"/>
        </authorList>
    </citation>
    <scope>IDENTIFICATION</scope>
</reference>
<evidence type="ECO:0000313" key="2">
    <source>
        <dbReference type="WBParaSite" id="PgR059_g047_t01"/>
    </source>
</evidence>
<proteinExistence type="predicted"/>
<sequence length="130" mass="14544">MRQANPLEGFITCRGSAFPQFFGNSAVGLNRNKMSESHRNDFFHFRNPNCMQKKARGFKSVTIPLCISCCPSDVHFVVLTFRSTNLLSTSFSSPIVAPNARVHHRYLRLLSFGASLLRITSSAVFLSLSE</sequence>
<accession>A0A915BUC3</accession>
<evidence type="ECO:0000313" key="1">
    <source>
        <dbReference type="Proteomes" id="UP000887569"/>
    </source>
</evidence>